<dbReference type="Gene3D" id="3.40.50.720">
    <property type="entry name" value="NAD(P)-binding Rossmann-like Domain"/>
    <property type="match status" value="1"/>
</dbReference>
<proteinExistence type="predicted"/>
<organism evidence="1 2">
    <name type="scientific">Rhodoferax ferrireducens</name>
    <dbReference type="NCBI Taxonomy" id="192843"/>
    <lineage>
        <taxon>Bacteria</taxon>
        <taxon>Pseudomonadati</taxon>
        <taxon>Pseudomonadota</taxon>
        <taxon>Betaproteobacteria</taxon>
        <taxon>Burkholderiales</taxon>
        <taxon>Comamonadaceae</taxon>
        <taxon>Rhodoferax</taxon>
    </lineage>
</organism>
<reference evidence="1 2" key="1">
    <citation type="submission" date="2023-07" db="EMBL/GenBank/DDBJ databases">
        <title>Sorghum-associated microbial communities from plants grown in Nebraska, USA.</title>
        <authorList>
            <person name="Schachtman D."/>
        </authorList>
    </citation>
    <scope>NUCLEOTIDE SEQUENCE [LARGE SCALE GENOMIC DNA]</scope>
    <source>
        <strain evidence="1 2">BE313</strain>
    </source>
</reference>
<evidence type="ECO:0000313" key="2">
    <source>
        <dbReference type="Proteomes" id="UP001180487"/>
    </source>
</evidence>
<dbReference type="PANTHER" id="PTHR13812:SF19">
    <property type="entry name" value="KETIMINE REDUCTASE MU-CRYSTALLIN"/>
    <property type="match status" value="1"/>
</dbReference>
<evidence type="ECO:0000313" key="1">
    <source>
        <dbReference type="EMBL" id="MDR7378934.1"/>
    </source>
</evidence>
<dbReference type="InterPro" id="IPR036291">
    <property type="entry name" value="NAD(P)-bd_dom_sf"/>
</dbReference>
<dbReference type="InterPro" id="IPR023401">
    <property type="entry name" value="ODC_N"/>
</dbReference>
<keyword evidence="2" id="KW-1185">Reference proteome</keyword>
<dbReference type="InterPro" id="IPR003462">
    <property type="entry name" value="ODC_Mu_crystall"/>
</dbReference>
<comment type="caution">
    <text evidence="1">The sequence shown here is derived from an EMBL/GenBank/DDBJ whole genome shotgun (WGS) entry which is preliminary data.</text>
</comment>
<accession>A0ABU2CC96</accession>
<dbReference type="Pfam" id="PF02423">
    <property type="entry name" value="OCD_Mu_crystall"/>
    <property type="match status" value="1"/>
</dbReference>
<dbReference type="EC" id="4.3.1.12" evidence="1"/>
<gene>
    <name evidence="1" type="ORF">J2X19_003628</name>
</gene>
<dbReference type="GO" id="GO:0008473">
    <property type="term" value="F:ornithine cyclodeaminase activity"/>
    <property type="evidence" value="ECO:0007669"/>
    <property type="project" value="UniProtKB-EC"/>
</dbReference>
<dbReference type="Gene3D" id="3.30.1780.10">
    <property type="entry name" value="ornithine cyclodeaminase, domain 1"/>
    <property type="match status" value="1"/>
</dbReference>
<protein>
    <submittedName>
        <fullName evidence="1">Ornithine cyclodeaminase</fullName>
        <ecNumber evidence="1">4.3.1.12</ecNumber>
    </submittedName>
</protein>
<dbReference type="RefSeq" id="WP_310375209.1">
    <property type="nucleotide sequence ID" value="NZ_JAVDXT010000003.1"/>
</dbReference>
<dbReference type="EMBL" id="JAVDXT010000003">
    <property type="protein sequence ID" value="MDR7378934.1"/>
    <property type="molecule type" value="Genomic_DNA"/>
</dbReference>
<dbReference type="SUPFAM" id="SSF51735">
    <property type="entry name" value="NAD(P)-binding Rossmann-fold domains"/>
    <property type="match status" value="1"/>
</dbReference>
<name>A0ABU2CC96_9BURK</name>
<dbReference type="PANTHER" id="PTHR13812">
    <property type="entry name" value="KETIMINE REDUCTASE MU-CRYSTALLIN"/>
    <property type="match status" value="1"/>
</dbReference>
<keyword evidence="1" id="KW-0456">Lyase</keyword>
<dbReference type="PIRSF" id="PIRSF001439">
    <property type="entry name" value="CryM"/>
    <property type="match status" value="1"/>
</dbReference>
<sequence>MTPPHDLLLLDNADVQALLTHDDTLRCVRHAFEAHSNRSGRTFPLVRESLGGQTVFGIKSGDIAADQALGLKVAGFWPANRALGKDAHQATILLMDPATGRPLGLFDGNHVTSMRTGAAGGIGIQQLARPDSRRLCLFGSGVQARIQLDYALRVCPSLTQVDYVTAQGQPSPVLEELFSPRCSITHAPDADTAVARADIVVTATPSRQPLFSRAAVRPGTHINAVGADTKGKRELPEGLLEQALLVVDDIAQARQLGESQWAPDCALQEIGTLLPDTGWQRPAEAITVFDMTGIALQDLTVAQSLYTLAGAHGRGRRLAWP</sequence>
<dbReference type="Proteomes" id="UP001180487">
    <property type="component" value="Unassembled WGS sequence"/>
</dbReference>